<proteinExistence type="predicted"/>
<sequence>MKSKGVRPRLCSLSLLPSQNRAQPRSISHNGEVTPAGTDTRIAAGSEPCPGDLWEISPLPCSCCCAVRRAYRELRRVQNLSMFGSKGKQEIRTLPCRATPLIVRSA</sequence>
<dbReference type="AlphaFoldDB" id="A0A6A6VAD9"/>
<organism evidence="2 3">
    <name type="scientific">Sporormia fimetaria CBS 119925</name>
    <dbReference type="NCBI Taxonomy" id="1340428"/>
    <lineage>
        <taxon>Eukaryota</taxon>
        <taxon>Fungi</taxon>
        <taxon>Dikarya</taxon>
        <taxon>Ascomycota</taxon>
        <taxon>Pezizomycotina</taxon>
        <taxon>Dothideomycetes</taxon>
        <taxon>Pleosporomycetidae</taxon>
        <taxon>Pleosporales</taxon>
        <taxon>Sporormiaceae</taxon>
        <taxon>Sporormia</taxon>
    </lineage>
</organism>
<evidence type="ECO:0000313" key="3">
    <source>
        <dbReference type="Proteomes" id="UP000799440"/>
    </source>
</evidence>
<feature type="region of interest" description="Disordered" evidence="1">
    <location>
        <begin position="18"/>
        <end position="42"/>
    </location>
</feature>
<evidence type="ECO:0000256" key="1">
    <source>
        <dbReference type="SAM" id="MobiDB-lite"/>
    </source>
</evidence>
<keyword evidence="3" id="KW-1185">Reference proteome</keyword>
<name>A0A6A6VAD9_9PLEO</name>
<accession>A0A6A6VAD9</accession>
<evidence type="ECO:0000313" key="2">
    <source>
        <dbReference type="EMBL" id="KAF2747515.1"/>
    </source>
</evidence>
<gene>
    <name evidence="2" type="ORF">M011DRAFT_46083</name>
</gene>
<dbReference type="EMBL" id="MU006572">
    <property type="protein sequence ID" value="KAF2747515.1"/>
    <property type="molecule type" value="Genomic_DNA"/>
</dbReference>
<reference evidence="2" key="1">
    <citation type="journal article" date="2020" name="Stud. Mycol.">
        <title>101 Dothideomycetes genomes: a test case for predicting lifestyles and emergence of pathogens.</title>
        <authorList>
            <person name="Haridas S."/>
            <person name="Albert R."/>
            <person name="Binder M."/>
            <person name="Bloem J."/>
            <person name="Labutti K."/>
            <person name="Salamov A."/>
            <person name="Andreopoulos B."/>
            <person name="Baker S."/>
            <person name="Barry K."/>
            <person name="Bills G."/>
            <person name="Bluhm B."/>
            <person name="Cannon C."/>
            <person name="Castanera R."/>
            <person name="Culley D."/>
            <person name="Daum C."/>
            <person name="Ezra D."/>
            <person name="Gonzalez J."/>
            <person name="Henrissat B."/>
            <person name="Kuo A."/>
            <person name="Liang C."/>
            <person name="Lipzen A."/>
            <person name="Lutzoni F."/>
            <person name="Magnuson J."/>
            <person name="Mondo S."/>
            <person name="Nolan M."/>
            <person name="Ohm R."/>
            <person name="Pangilinan J."/>
            <person name="Park H.-J."/>
            <person name="Ramirez L."/>
            <person name="Alfaro M."/>
            <person name="Sun H."/>
            <person name="Tritt A."/>
            <person name="Yoshinaga Y."/>
            <person name="Zwiers L.-H."/>
            <person name="Turgeon B."/>
            <person name="Goodwin S."/>
            <person name="Spatafora J."/>
            <person name="Crous P."/>
            <person name="Grigoriev I."/>
        </authorList>
    </citation>
    <scope>NUCLEOTIDE SEQUENCE</scope>
    <source>
        <strain evidence="2">CBS 119925</strain>
    </source>
</reference>
<dbReference type="Proteomes" id="UP000799440">
    <property type="component" value="Unassembled WGS sequence"/>
</dbReference>
<protein>
    <submittedName>
        <fullName evidence="2">Uncharacterized protein</fullName>
    </submittedName>
</protein>
<feature type="compositionally biased region" description="Polar residues" evidence="1">
    <location>
        <begin position="19"/>
        <end position="31"/>
    </location>
</feature>